<dbReference type="Pfam" id="PF25381">
    <property type="entry name" value="PH_26"/>
    <property type="match status" value="2"/>
</dbReference>
<accession>A0A1L0BGH9</accession>
<feature type="compositionally biased region" description="Polar residues" evidence="1">
    <location>
        <begin position="121"/>
        <end position="137"/>
    </location>
</feature>
<dbReference type="EMBL" id="LT635764">
    <property type="protein sequence ID" value="SGZ49351.1"/>
    <property type="molecule type" value="Genomic_DNA"/>
</dbReference>
<feature type="domain" description="Skg3/CAF120-like PH-like" evidence="2">
    <location>
        <begin position="326"/>
        <end position="419"/>
    </location>
</feature>
<dbReference type="Proteomes" id="UP000182259">
    <property type="component" value="Chromosome I"/>
</dbReference>
<evidence type="ECO:0000313" key="3">
    <source>
        <dbReference type="EMBL" id="SGZ49351.1"/>
    </source>
</evidence>
<evidence type="ECO:0000259" key="2">
    <source>
        <dbReference type="Pfam" id="PF25381"/>
    </source>
</evidence>
<feature type="compositionally biased region" description="Basic residues" evidence="1">
    <location>
        <begin position="1"/>
        <end position="11"/>
    </location>
</feature>
<protein>
    <submittedName>
        <fullName evidence="3">CIC11C00000001660</fullName>
    </submittedName>
</protein>
<dbReference type="InterPro" id="IPR058155">
    <property type="entry name" value="Skg3/CAF120-like_PH"/>
</dbReference>
<name>A0A1L0BGH9_9ASCO</name>
<feature type="region of interest" description="Disordered" evidence="1">
    <location>
        <begin position="449"/>
        <end position="479"/>
    </location>
</feature>
<sequence length="773" mass="85392">MFSLFSRKKKPERPLNASKSSSLKNKDVATRKRPSRPLAPAAKSSGNTASAPVPVSTAPKPNYASFINQFEDLTSLSLSVSLSGPMASALDSGSLQTSSEANLRSNLGSNLVVLGPRPPRLNTNQPVISAPSSPVSRRSTDRHVPSYVRHSRVLSGASANLGALDSMFLRAGTLRQRLKTIQTDLPPELLPVINLLNAQRVRQYAEGPLLVLAPNNFDWIPCDAVLTGTELCIWLEGSSNARYLNVQDCSIVPLRASVPGDDMLYDLVVLQDFDTKITTFRFPNSTAMTSWLSGLQLAKFENTSLNEAFTAVMLSLKGPELLDIYTLLAHKKRFPRFEWCNLRLPQVLNKWVRVYMAIIPGDGKKKGRVEVYTLDKINKKSLVLYVNDADAVYNVYPEDYNMINFNLIMKLEGEVFVSKLFQHLFSYESFQPPGTPTMALKMFSRSTSQTSMSSLNPPPAIGLGSSPANGSGARSRSTSVNSTSSFFVNAPLPDPEGNVQSMPGSPTRSGTHFFKKQTANNFVSTNYLYVMPLTHPGVSALEIMIRNFVHIIDAFKLYGRPEHLNSDKLLPVSMLFGLPSLPHCFYLSDEDAYEVVAANFDTARLQNWTELQWRNCLKEYLLCKQRDGDYKGEGNIVELFDSVEAEGAESLDGMGSPKITLPQYGSRVTSPMPPAVPSKLRQSASEQNGFDPFSDSDTNIALRDQVYLGRPIEFESSSYSPRPSRGNIPNHELTNDEVIRSLEPIVDLPTPLDDNVAKHYFAINDDKAVRVGP</sequence>
<gene>
    <name evidence="3" type="ORF">SAMEA4029009_CIC11G00000001660</name>
</gene>
<feature type="region of interest" description="Disordered" evidence="1">
    <location>
        <begin position="1"/>
        <end position="56"/>
    </location>
</feature>
<evidence type="ECO:0000313" key="4">
    <source>
        <dbReference type="Proteomes" id="UP000182259"/>
    </source>
</evidence>
<organism evidence="3 4">
    <name type="scientific">Sungouiella intermedia</name>
    <dbReference type="NCBI Taxonomy" id="45354"/>
    <lineage>
        <taxon>Eukaryota</taxon>
        <taxon>Fungi</taxon>
        <taxon>Dikarya</taxon>
        <taxon>Ascomycota</taxon>
        <taxon>Saccharomycotina</taxon>
        <taxon>Pichiomycetes</taxon>
        <taxon>Metschnikowiaceae</taxon>
        <taxon>Sungouiella</taxon>
    </lineage>
</organism>
<feature type="domain" description="Skg3/CAF120-like PH-like" evidence="2">
    <location>
        <begin position="523"/>
        <end position="576"/>
    </location>
</feature>
<feature type="region of interest" description="Disordered" evidence="1">
    <location>
        <begin position="116"/>
        <end position="142"/>
    </location>
</feature>
<evidence type="ECO:0000256" key="1">
    <source>
        <dbReference type="SAM" id="MobiDB-lite"/>
    </source>
</evidence>
<dbReference type="AlphaFoldDB" id="A0A1L0BGH9"/>
<reference evidence="3 4" key="1">
    <citation type="submission" date="2016-10" db="EMBL/GenBank/DDBJ databases">
        <authorList>
            <person name="de Groot N.N."/>
        </authorList>
    </citation>
    <scope>NUCLEOTIDE SEQUENCE [LARGE SCALE GENOMIC DNA]</scope>
    <source>
        <strain evidence="3 4">PYCC 4715</strain>
    </source>
</reference>
<proteinExistence type="predicted"/>